<protein>
    <submittedName>
        <fullName evidence="1">Uncharacterized protein</fullName>
    </submittedName>
</protein>
<dbReference type="EMBL" id="FNQT01000001">
    <property type="protein sequence ID" value="SDZ80442.1"/>
    <property type="molecule type" value="Genomic_DNA"/>
</dbReference>
<accession>A0A1H3W298</accession>
<evidence type="ECO:0000313" key="2">
    <source>
        <dbReference type="Proteomes" id="UP000236755"/>
    </source>
</evidence>
<evidence type="ECO:0000313" key="1">
    <source>
        <dbReference type="EMBL" id="SDZ80442.1"/>
    </source>
</evidence>
<dbReference type="AlphaFoldDB" id="A0A1H3W298"/>
<sequence length="94" mass="9690">MSAVATELQPSPESLTCSLCGTSIDDAGYLPATDRGATYEPIADEAVCGTCGFNEVGMAGCAPAVDDVTDPGPDAVLLYVQRTDEGFEVVSVKR</sequence>
<gene>
    <name evidence="1" type="ORF">SAMN04488065_0447</name>
</gene>
<name>A0A1H3W298_9EURY</name>
<dbReference type="Proteomes" id="UP000236755">
    <property type="component" value="Unassembled WGS sequence"/>
</dbReference>
<organism evidence="1 2">
    <name type="scientific">Haloplanus vescus</name>
    <dbReference type="NCBI Taxonomy" id="555874"/>
    <lineage>
        <taxon>Archaea</taxon>
        <taxon>Methanobacteriati</taxon>
        <taxon>Methanobacteriota</taxon>
        <taxon>Stenosarchaea group</taxon>
        <taxon>Halobacteria</taxon>
        <taxon>Halobacteriales</taxon>
        <taxon>Haloferacaceae</taxon>
        <taxon>Haloplanus</taxon>
    </lineage>
</organism>
<reference evidence="1 2" key="1">
    <citation type="submission" date="2016-10" db="EMBL/GenBank/DDBJ databases">
        <authorList>
            <person name="de Groot N.N."/>
        </authorList>
    </citation>
    <scope>NUCLEOTIDE SEQUENCE [LARGE SCALE GENOMIC DNA]</scope>
    <source>
        <strain evidence="1 2">CGMCC 1.8712</strain>
    </source>
</reference>
<proteinExistence type="predicted"/>
<keyword evidence="2" id="KW-1185">Reference proteome</keyword>